<gene>
    <name evidence="1" type="primary">39</name>
    <name evidence="1" type="ORF">SEA_SAGUARO_39</name>
</gene>
<reference evidence="1 2" key="1">
    <citation type="submission" date="2018-08" db="EMBL/GenBank/DDBJ databases">
        <authorList>
            <person name="Washington J.M."/>
            <person name="Garlena R.A."/>
            <person name="Russell D.A."/>
            <person name="Pope W.H."/>
            <person name="Jacobs-Sera D."/>
            <person name="Hatfull G.F."/>
        </authorList>
    </citation>
    <scope>NUCLEOTIDE SEQUENCE [LARGE SCALE GENOMIC DNA]</scope>
</reference>
<evidence type="ECO:0000313" key="1">
    <source>
        <dbReference type="EMBL" id="AYD82034.1"/>
    </source>
</evidence>
<dbReference type="EMBL" id="MH744423">
    <property type="protein sequence ID" value="AYD82034.1"/>
    <property type="molecule type" value="Genomic_DNA"/>
</dbReference>
<dbReference type="KEGG" id="vg:60321109"/>
<sequence length="254" mass="26848">MTEPFPCIDPDHLSVGPDGELMPQPWMQWRQLRSVEAPTKTGTYPVTLTSGPLGGIDIFGTLGSLFGSLFSFIPGIFGATSVLAGLGQAASAAGNKNDLLHSLQLEWVNNSPVDQWVYGLISRGGCRVTLQARSRGGLVLSSGYKLNAPGDAGPLVPCSMVGCGADMARSGTLALGTTFGVIEQRMNSVTIPLAPERAGWARLAPGERITARAELRFVSEFWENTSIDGGTMGTESGYETGETRLDLFAVPALE</sequence>
<dbReference type="Proteomes" id="UP000269292">
    <property type="component" value="Segment"/>
</dbReference>
<keyword evidence="2" id="KW-1185">Reference proteome</keyword>
<name>A0A386KCL1_9CAUD</name>
<proteinExistence type="predicted"/>
<evidence type="ECO:0000313" key="2">
    <source>
        <dbReference type="Proteomes" id="UP000269292"/>
    </source>
</evidence>
<dbReference type="RefSeq" id="YP_009949702.1">
    <property type="nucleotide sequence ID" value="NC_051583.1"/>
</dbReference>
<dbReference type="GeneID" id="60321109"/>
<protein>
    <submittedName>
        <fullName evidence="1">Uncharacterized protein</fullName>
    </submittedName>
</protein>
<accession>A0A386KCL1</accession>
<organism evidence="1 2">
    <name type="scientific">Mycobacterium phage Saguaro</name>
    <dbReference type="NCBI Taxonomy" id="2315616"/>
    <lineage>
        <taxon>Viruses</taxon>
        <taxon>Duplodnaviria</taxon>
        <taxon>Heunggongvirae</taxon>
        <taxon>Uroviricota</taxon>
        <taxon>Caudoviricetes</taxon>
        <taxon>Bclasvirinae</taxon>
        <taxon>Saguarovirus</taxon>
        <taxon>Saguarovirus saguaro</taxon>
    </lineage>
</organism>